<evidence type="ECO:0000256" key="1">
    <source>
        <dbReference type="ARBA" id="ARBA00008987"/>
    </source>
</evidence>
<evidence type="ECO:0000256" key="2">
    <source>
        <dbReference type="ARBA" id="ARBA00023157"/>
    </source>
</evidence>
<comment type="caution">
    <text evidence="5">The sequence shown here is derived from an EMBL/GenBank/DDBJ whole genome shotgun (WGS) entry which is preliminary data.</text>
</comment>
<dbReference type="EMBL" id="JAUBDI010000017">
    <property type="protein sequence ID" value="MDW0114463.1"/>
    <property type="molecule type" value="Genomic_DNA"/>
</dbReference>
<gene>
    <name evidence="5" type="ORF">QT711_14790</name>
</gene>
<evidence type="ECO:0000259" key="4">
    <source>
        <dbReference type="Pfam" id="PF00085"/>
    </source>
</evidence>
<sequence>MTVFTNVTPENFEKEVLQCDLPVVLLFSIDDCEPWTVMEPVCLKLAEEYKGKIAFKNYHVEIEDVFSGTNELLKKYDVIGFPTTMLFVPGKPPIASLGNMDRELFLAFISKIEC</sequence>
<organism evidence="5 6">
    <name type="scientific">Sporosarcina saromensis</name>
    <dbReference type="NCBI Taxonomy" id="359365"/>
    <lineage>
        <taxon>Bacteria</taxon>
        <taxon>Bacillati</taxon>
        <taxon>Bacillota</taxon>
        <taxon>Bacilli</taxon>
        <taxon>Bacillales</taxon>
        <taxon>Caryophanaceae</taxon>
        <taxon>Sporosarcina</taxon>
    </lineage>
</organism>
<evidence type="ECO:0000256" key="3">
    <source>
        <dbReference type="ARBA" id="ARBA00023284"/>
    </source>
</evidence>
<reference evidence="5 6" key="1">
    <citation type="submission" date="2023-06" db="EMBL/GenBank/DDBJ databases">
        <title>Sporosarcina sp. nov., isolated from Korean traditional fermented seafood 'Jeotgal'.</title>
        <authorList>
            <person name="Yang A.I."/>
            <person name="Shin N.-R."/>
        </authorList>
    </citation>
    <scope>NUCLEOTIDE SEQUENCE [LARGE SCALE GENOMIC DNA]</scope>
    <source>
        <strain evidence="5 6">KCTC13119</strain>
    </source>
</reference>
<dbReference type="InterPro" id="IPR013766">
    <property type="entry name" value="Thioredoxin_domain"/>
</dbReference>
<dbReference type="PANTHER" id="PTHR45663:SF11">
    <property type="entry name" value="GEO12009P1"/>
    <property type="match status" value="1"/>
</dbReference>
<feature type="domain" description="Thioredoxin" evidence="4">
    <location>
        <begin position="5"/>
        <end position="110"/>
    </location>
</feature>
<keyword evidence="6" id="KW-1185">Reference proteome</keyword>
<dbReference type="RefSeq" id="WP_317945532.1">
    <property type="nucleotide sequence ID" value="NZ_JAUBDI010000017.1"/>
</dbReference>
<proteinExistence type="inferred from homology"/>
<dbReference type="Pfam" id="PF00085">
    <property type="entry name" value="Thioredoxin"/>
    <property type="match status" value="1"/>
</dbReference>
<dbReference type="SUPFAM" id="SSF52833">
    <property type="entry name" value="Thioredoxin-like"/>
    <property type="match status" value="1"/>
</dbReference>
<evidence type="ECO:0000313" key="6">
    <source>
        <dbReference type="Proteomes" id="UP001282284"/>
    </source>
</evidence>
<accession>A0ABU4GBU4</accession>
<dbReference type="PANTHER" id="PTHR45663">
    <property type="entry name" value="GEO12009P1"/>
    <property type="match status" value="1"/>
</dbReference>
<evidence type="ECO:0000313" key="5">
    <source>
        <dbReference type="EMBL" id="MDW0114463.1"/>
    </source>
</evidence>
<keyword evidence="2" id="KW-1015">Disulfide bond</keyword>
<name>A0ABU4GBU4_9BACL</name>
<dbReference type="Proteomes" id="UP001282284">
    <property type="component" value="Unassembled WGS sequence"/>
</dbReference>
<dbReference type="CDD" id="cd02947">
    <property type="entry name" value="TRX_family"/>
    <property type="match status" value="1"/>
</dbReference>
<protein>
    <submittedName>
        <fullName evidence="5">Thioredoxin domain-containing protein</fullName>
    </submittedName>
</protein>
<comment type="similarity">
    <text evidence="1">Belongs to the thioredoxin family.</text>
</comment>
<dbReference type="Gene3D" id="3.40.30.10">
    <property type="entry name" value="Glutaredoxin"/>
    <property type="match status" value="1"/>
</dbReference>
<dbReference type="InterPro" id="IPR036249">
    <property type="entry name" value="Thioredoxin-like_sf"/>
</dbReference>
<keyword evidence="3" id="KW-0676">Redox-active center</keyword>